<sequence>MPTADQTPPTLSSSTSGAISPGGDIVLVFSEAIAAGVGNIVISDGATQTYMAYDGTLKTRIVGATDTRTISVADGAQVTISGNTVTIKPLADLLPNHGYSVTMAAGVLQDLYGNNHAGIKDTLKLALTTTAAGTVSAAVGGAIAMVDSGDSASDHVTNVAAQTFSGTYSGTLAGGEFVEVSLDNGATWHTALASANTWQYSATIAAGGVLVARVSDASGNHSASQSQAYTYDAAAPAATITLERGTIAPGQSTTVYFQFGEAVSGLALSDFTVTGGVLSGLSGGGNYWTATLTPDSGAPGSGSIVLAADAVTDTAGNGGASASASFTYNNTPGVATIDSAITIVDSGTSGTDGITNVAAQTFGGTYTGTLASGEWVEVSLDGGTSWNQASVSGNAWSHSGAVAAGAPGYVYARTATAESHGTAQYRYYTLDQAAPTATVSFGNENLTPGQTAYAYFNFNEAVTGLTLDDITVAGGTLGALGGGGANWYALFTPTSGGAGAGTVTLAANAVMDRAGNASTAGASAAIGYNNVRPTATVDGAITLIDTGTSATDRVTNVAAQTFSGTYSGTLAAGERVEVSLDDGYTWNAATVTGSAWTYSAAITANSGYVYARTATASENSALQYKSYTLDQTVPTATVTLDNSALTPGQTTYVYFRFNEAVNGLTLDDITVTGGTLGTLNGGGSSWYAQLTPTLGAAGAGTITLAAGAVADTAGNSGAANAVAATFTYDNIRPSATVDSGITLIDTGASGTDRITNVSAQTFSGTYSGTLATGERVEVSLDDGHTWGAATVNGNAWTYSGAIAPGHASYVYARTGTDYGHSTAQYNYFTLDQTAPTATVTLDNTALTPGQTTYVYFTFSEAVTGLTLDDVTVTGATLGALNGGGTSWYATLTPTSGSAGAGSVTLAANAVTDTAGNSGTAGAASATFSYNNHRPTATVDSAITLTDSGSSGTDNITNAAAQTFGGTFSGTLATGERVEVSLDGGTSWNQATVSGNSWTYSGAVAANGAGYVSARTSTGYENSTVKTKSFTLDQTAPTATVTLNDGSLTPGQTTTVYFRFNEAVTDLALSDITVTGGTLSALSGSGSSWSATLTPDSGAAGAGTVTLAGGAVLDRAGNVSGAGAVGATFSYNNIRPTATVDSAIALTDTGSSASDAITNAGAQTFSGTYSGTLATGERVEVSLDGGTTWNQAAVTGNAWSYSGAIAAGHPGYIYARTATDYENSTRQSKSYTLDQFAPAAAITFSGSTVASGQSATVYFRFNEAVTGLELSDFTVTGGTLSNLTGSGANWQATLASRSDSGSIELAAAAVADTAGNANTASAATFSSTSTAVNTGATVNSAIALVDSGGSATDNITNVAAQTFSGTYSGTLAAGENVEVSLDGGTTWNQATVSGNAWTYSGAIAAGGPGYVYARTATATDDSTRVSKSFTLDQTGPTGTVTVDNAALTPGQTTYVYFRFNETVSGLTLDDISVTGGTLGALNGGGANWYALLTPTAGAAGTGTVTLAGNAAADTAGNGTSANAIGASFSYNNITPTASVDNAIAITDSGSSATDAITNATAQTISGTFTGTLADGEHVEVSIDGSHSWNIATVSGNTWSYSGTIAADNEDYVYARTATAYGHSTAQYKSYTLDLTAPTASVTFNDSTLTPGQTTYVSFHFNEAVTGFTLDDITVTGGTLGALSGSGSSWSALLTPTSGAAGAGTVTLAGGAVADKAGNSSGAGGVGAAFSYNNVRPTATVDSAIALTDTGSSASDAITNAGAQTFSGTYSGALASGERVEVSLDAGRSWNTATVSGNTWSYSGAVAAGGPGYVQARTATDQENSAAKTKYFTLDQTAPTVTVTLNDNALTPGQTTYVYFRFDETVTDLALSDITVTGGTLGALSGSGNTWYALLTPASGAAGSGSITLAGGAVKDTAGNSSAAGAVAATFSYDNIRPTATVDSAIALIDSGASGSDAITNVTAQTFSGTYTGTLASGEHVQVSLDGGTTWNQATVSGNSWSYSGAIATGHPGYVYARTATEYENSARQTKYYTLDRAAPNVDIDISDTTLTPGQNTYVYFRFSESVTDLSLSDITVTGGTLGALSGSGATWYALLTPDAGATGSGTVTVAGGAVTDRAGNGSGAAAVSASFSYNNIRPTATVDSAITLIDSGSSDTDTITNVSAQTIGGTFTGALAAGERVEVSVDGGTSWNAATVSGNSWTYNATVAAGSPSYLYARTATDSEESTTRTKYYTLDQTAPTASVTLGDYTLTSGQTASVYIQFNETVTGLTLADFTVTGGALGSLSGSGSSWYALLTPVAGSAGTGGIALAANAVLDRAGNASAASSTVAFSYGTMAGPPPAAAFAAPEDEVALVGQSGGTGLWMDNLALAVY</sequence>
<evidence type="ECO:0000313" key="3">
    <source>
        <dbReference type="Proteomes" id="UP000199391"/>
    </source>
</evidence>
<feature type="domain" description="Bacterial Ig-like" evidence="1">
    <location>
        <begin position="2235"/>
        <end position="2330"/>
    </location>
</feature>
<feature type="domain" description="Bacterial Ig-like" evidence="1">
    <location>
        <begin position="1233"/>
        <end position="1322"/>
    </location>
</feature>
<gene>
    <name evidence="2" type="ORF">SAMN05216552_100119</name>
</gene>
<feature type="domain" description="Bacterial Ig-like" evidence="1">
    <location>
        <begin position="1431"/>
        <end position="1520"/>
    </location>
</feature>
<name>A0A1I7ET98_9BURK</name>
<evidence type="ECO:0000259" key="1">
    <source>
        <dbReference type="Pfam" id="PF19078"/>
    </source>
</evidence>
<dbReference type="InterPro" id="IPR013783">
    <property type="entry name" value="Ig-like_fold"/>
</dbReference>
<feature type="domain" description="Bacterial Ig-like" evidence="1">
    <location>
        <begin position="2034"/>
        <end position="2131"/>
    </location>
</feature>
<feature type="domain" description="Bacterial Ig-like" evidence="1">
    <location>
        <begin position="232"/>
        <end position="328"/>
    </location>
</feature>
<dbReference type="RefSeq" id="WP_093552155.1">
    <property type="nucleotide sequence ID" value="NZ_FPBO01000001.1"/>
</dbReference>
<dbReference type="Gene3D" id="2.60.40.10">
    <property type="entry name" value="Immunoglobulins"/>
    <property type="match status" value="10"/>
</dbReference>
<feature type="domain" description="Bacterial Ig-like" evidence="1">
    <location>
        <begin position="1632"/>
        <end position="1720"/>
    </location>
</feature>
<feature type="domain" description="Bacterial Ig-like" evidence="1">
    <location>
        <begin position="1833"/>
        <end position="1927"/>
    </location>
</feature>
<dbReference type="PANTHER" id="PTHR34677">
    <property type="match status" value="1"/>
</dbReference>
<feature type="domain" description="Bacterial Ig-like" evidence="1">
    <location>
        <begin position="630"/>
        <end position="726"/>
    </location>
</feature>
<reference evidence="3" key="1">
    <citation type="submission" date="2016-10" db="EMBL/GenBank/DDBJ databases">
        <authorList>
            <person name="Varghese N."/>
            <person name="Submissions S."/>
        </authorList>
    </citation>
    <scope>NUCLEOTIDE SEQUENCE [LARGE SCALE GENOMIC DNA]</scope>
    <source>
        <strain evidence="3">CGMCC 1.11014</strain>
    </source>
</reference>
<feature type="domain" description="Bacterial Ig-like" evidence="1">
    <location>
        <begin position="431"/>
        <end position="523"/>
    </location>
</feature>
<protein>
    <submittedName>
        <fullName evidence="2">Ig-like domain-containing protein</fullName>
    </submittedName>
</protein>
<feature type="domain" description="Bacterial Ig-like" evidence="1">
    <location>
        <begin position="1032"/>
        <end position="1122"/>
    </location>
</feature>
<dbReference type="STRING" id="1035707.SAMN05216552_100119"/>
<dbReference type="Pfam" id="PF19078">
    <property type="entry name" value="Big_12"/>
    <property type="match status" value="11"/>
</dbReference>
<dbReference type="OrthoDB" id="6091599at2"/>
<feature type="domain" description="Bacterial Ig-like" evidence="1">
    <location>
        <begin position="831"/>
        <end position="928"/>
    </location>
</feature>
<dbReference type="PANTHER" id="PTHR34677:SF3">
    <property type="entry name" value="BACTERIAL IG-LIKE DOMAIN-CONTAINING PROTEIN"/>
    <property type="match status" value="1"/>
</dbReference>
<proteinExistence type="predicted"/>
<accession>A0A1I7ET98</accession>
<keyword evidence="3" id="KW-1185">Reference proteome</keyword>
<organism evidence="2 3">
    <name type="scientific">Pseudoduganella namucuonensis</name>
    <dbReference type="NCBI Taxonomy" id="1035707"/>
    <lineage>
        <taxon>Bacteria</taxon>
        <taxon>Pseudomonadati</taxon>
        <taxon>Pseudomonadota</taxon>
        <taxon>Betaproteobacteria</taxon>
        <taxon>Burkholderiales</taxon>
        <taxon>Oxalobacteraceae</taxon>
        <taxon>Telluria group</taxon>
        <taxon>Pseudoduganella</taxon>
    </lineage>
</organism>
<dbReference type="EMBL" id="FPBO01000001">
    <property type="protein sequence ID" value="SFU27133.1"/>
    <property type="molecule type" value="Genomic_DNA"/>
</dbReference>
<evidence type="ECO:0000313" key="2">
    <source>
        <dbReference type="EMBL" id="SFU27133.1"/>
    </source>
</evidence>
<dbReference type="InterPro" id="IPR044048">
    <property type="entry name" value="Big_12"/>
</dbReference>
<dbReference type="Proteomes" id="UP000199391">
    <property type="component" value="Unassembled WGS sequence"/>
</dbReference>